<dbReference type="PANTHER" id="PTHR46743">
    <property type="entry name" value="TEICHOIC ACIDS EXPORT ATP-BINDING PROTEIN TAGH"/>
    <property type="match status" value="1"/>
</dbReference>
<evidence type="ECO:0000259" key="5">
    <source>
        <dbReference type="PROSITE" id="PS50893"/>
    </source>
</evidence>
<dbReference type="PANTHER" id="PTHR46743:SF2">
    <property type="entry name" value="TEICHOIC ACIDS EXPORT ATP-BINDING PROTEIN TAGH"/>
    <property type="match status" value="1"/>
</dbReference>
<keyword evidence="7" id="KW-1185">Reference proteome</keyword>
<evidence type="ECO:0000256" key="2">
    <source>
        <dbReference type="ARBA" id="ARBA00022448"/>
    </source>
</evidence>
<evidence type="ECO:0000313" key="7">
    <source>
        <dbReference type="Proteomes" id="UP000218387"/>
    </source>
</evidence>
<reference evidence="6 7" key="1">
    <citation type="submission" date="2018-05" db="EMBL/GenBank/DDBJ databases">
        <title>Genome comparison of Eubacterium sp.</title>
        <authorList>
            <person name="Feng Y."/>
            <person name="Sanchez-Andrea I."/>
            <person name="Stams A.J.M."/>
            <person name="De Vos W.M."/>
        </authorList>
    </citation>
    <scope>NUCLEOTIDE SEQUENCE [LARGE SCALE GENOMIC DNA]</scope>
    <source>
        <strain evidence="6 7">YI</strain>
    </source>
</reference>
<evidence type="ECO:0000256" key="3">
    <source>
        <dbReference type="ARBA" id="ARBA00022741"/>
    </source>
</evidence>
<evidence type="ECO:0000256" key="4">
    <source>
        <dbReference type="ARBA" id="ARBA00022840"/>
    </source>
</evidence>
<dbReference type="CDD" id="cd03220">
    <property type="entry name" value="ABC_KpsT_Wzt"/>
    <property type="match status" value="1"/>
</dbReference>
<proteinExistence type="inferred from homology"/>
<dbReference type="InterPro" id="IPR003439">
    <property type="entry name" value="ABC_transporter-like_ATP-bd"/>
</dbReference>
<sequence>MSKIIEAKNITMTFNMSSEKIESIKEYFVKMVKHQLFFEEFKALNNISFDVNRGDVFGIVGLNGSGKSTLLKIVSGILKPTSGTIDVRGNISPLIELGAGFDFDLTARENVMLNGLVLGYTKEHMIEKMDEIIEFSELQDFMDVAVKNYSSGMVARLGFAIATSVVPEILIVDEILSVGDFRFQEKCEERMSKMMAGGTTVLIVSHSIAQIERLCTHVMWLEKGNMVKIGEAKEVCEAYKKGN</sequence>
<dbReference type="GO" id="GO:0005524">
    <property type="term" value="F:ATP binding"/>
    <property type="evidence" value="ECO:0007669"/>
    <property type="project" value="UniProtKB-KW"/>
</dbReference>
<comment type="similarity">
    <text evidence="1">Belongs to the ABC transporter superfamily.</text>
</comment>
<dbReference type="Proteomes" id="UP000218387">
    <property type="component" value="Chromosome"/>
</dbReference>
<dbReference type="Pfam" id="PF00005">
    <property type="entry name" value="ABC_tran"/>
    <property type="match status" value="1"/>
</dbReference>
<keyword evidence="3" id="KW-0547">Nucleotide-binding</keyword>
<dbReference type="InterPro" id="IPR050683">
    <property type="entry name" value="Bact_Polysacc_Export_ATP-bd"/>
</dbReference>
<dbReference type="InterPro" id="IPR003593">
    <property type="entry name" value="AAA+_ATPase"/>
</dbReference>
<dbReference type="GO" id="GO:0016020">
    <property type="term" value="C:membrane"/>
    <property type="evidence" value="ECO:0007669"/>
    <property type="project" value="InterPro"/>
</dbReference>
<dbReference type="PROSITE" id="PS50893">
    <property type="entry name" value="ABC_TRANSPORTER_2"/>
    <property type="match status" value="1"/>
</dbReference>
<dbReference type="KEGG" id="emt:CPZ25_009750"/>
<dbReference type="AlphaFoldDB" id="A0A4V1GM04"/>
<dbReference type="GO" id="GO:0016887">
    <property type="term" value="F:ATP hydrolysis activity"/>
    <property type="evidence" value="ECO:0007669"/>
    <property type="project" value="InterPro"/>
</dbReference>
<dbReference type="SMART" id="SM00382">
    <property type="entry name" value="AAA"/>
    <property type="match status" value="1"/>
</dbReference>
<dbReference type="Gene3D" id="3.40.50.300">
    <property type="entry name" value="P-loop containing nucleotide triphosphate hydrolases"/>
    <property type="match status" value="1"/>
</dbReference>
<dbReference type="InterPro" id="IPR015860">
    <property type="entry name" value="ABC_transpr_TagH-like"/>
</dbReference>
<dbReference type="InterPro" id="IPR027417">
    <property type="entry name" value="P-loop_NTPase"/>
</dbReference>
<dbReference type="EMBL" id="CP029487">
    <property type="protein sequence ID" value="QCT71596.1"/>
    <property type="molecule type" value="Genomic_DNA"/>
</dbReference>
<feature type="domain" description="ABC transporter" evidence="5">
    <location>
        <begin position="19"/>
        <end position="243"/>
    </location>
</feature>
<keyword evidence="2" id="KW-0813">Transport</keyword>
<accession>A0A4V1GM04</accession>
<evidence type="ECO:0000313" key="6">
    <source>
        <dbReference type="EMBL" id="QCT71596.1"/>
    </source>
</evidence>
<dbReference type="GO" id="GO:0140359">
    <property type="term" value="F:ABC-type transporter activity"/>
    <property type="evidence" value="ECO:0007669"/>
    <property type="project" value="InterPro"/>
</dbReference>
<dbReference type="SUPFAM" id="SSF52540">
    <property type="entry name" value="P-loop containing nucleoside triphosphate hydrolases"/>
    <property type="match status" value="1"/>
</dbReference>
<dbReference type="RefSeq" id="WP_096920830.1">
    <property type="nucleotide sequence ID" value="NZ_CP029487.1"/>
</dbReference>
<evidence type="ECO:0000256" key="1">
    <source>
        <dbReference type="ARBA" id="ARBA00005417"/>
    </source>
</evidence>
<organism evidence="6 7">
    <name type="scientific">Eubacterium maltosivorans</name>
    <dbReference type="NCBI Taxonomy" id="2041044"/>
    <lineage>
        <taxon>Bacteria</taxon>
        <taxon>Bacillati</taxon>
        <taxon>Bacillota</taxon>
        <taxon>Clostridia</taxon>
        <taxon>Eubacteriales</taxon>
        <taxon>Eubacteriaceae</taxon>
        <taxon>Eubacterium</taxon>
    </lineage>
</organism>
<protein>
    <submittedName>
        <fullName evidence="6">ABC transporter ATP-binding protein</fullName>
    </submittedName>
</protein>
<keyword evidence="4 6" id="KW-0067">ATP-binding</keyword>
<gene>
    <name evidence="6" type="ORF">CPZ25_009750</name>
</gene>
<name>A0A4V1GM04_EUBML</name>